<keyword evidence="2" id="KW-0560">Oxidoreductase</keyword>
<dbReference type="NCBIfam" id="NF007504">
    <property type="entry name" value="PRK10098.1"/>
    <property type="match status" value="1"/>
</dbReference>
<organism evidence="3">
    <name type="scientific">Acidicaldus sp</name>
    <dbReference type="NCBI Taxonomy" id="1872105"/>
    <lineage>
        <taxon>Bacteria</taxon>
        <taxon>Pseudomonadati</taxon>
        <taxon>Pseudomonadota</taxon>
        <taxon>Alphaproteobacteria</taxon>
        <taxon>Acetobacterales</taxon>
        <taxon>Acetobacteraceae</taxon>
        <taxon>Acidicaldus</taxon>
    </lineage>
</organism>
<sequence>MPPAPAPETVTVPVAALRDFVAAIFAAAGCASDEAQRIGRYLVSANLAGHDSHGVIRVPRYIIWLQDGAVRAGQSLTVLRETTSHAVVDGNFGFGQTIGPLAVDLGIEKAKASGLAVIALSHAGHLGRIGDWGERAAEAGLVSLHFVNVAGGELVAPWGGVERRFSTNPVCITAPRPGHEPLVLDFATSRVAEGKVLVASQGGKKVPADALIGPDGTVSDDPRLLYGEIAGSHVRDATKGAGALRTFGEHKGSGLAFMCEILAGCLTGGGPSGPVAPGPRRIANGMFSLYVDPGNFAGAGFAASVEDYAAYVKSSRPAIPGAEVLLPGEPESRTRADRLAHGIPLQRETWAAITATARQLGVSPPAG</sequence>
<protein>
    <submittedName>
        <fullName evidence="3">Malate/lactate/ureidoglycolate dehydrogenase</fullName>
    </submittedName>
</protein>
<dbReference type="AlphaFoldDB" id="A0A8J4HBG4"/>
<dbReference type="InterPro" id="IPR036111">
    <property type="entry name" value="Mal/L-sulfo/L-lacto_DH-like_sf"/>
</dbReference>
<reference evidence="3" key="1">
    <citation type="journal article" date="2020" name="mSystems">
        <title>Genome- and Community-Level Interaction Insights into Carbon Utilization and Element Cycling Functions of Hydrothermarchaeota in Hydrothermal Sediment.</title>
        <authorList>
            <person name="Zhou Z."/>
            <person name="Liu Y."/>
            <person name="Xu W."/>
            <person name="Pan J."/>
            <person name="Luo Z.H."/>
            <person name="Li M."/>
        </authorList>
    </citation>
    <scope>NUCLEOTIDE SEQUENCE</scope>
    <source>
        <strain evidence="3">SpSt-997</strain>
    </source>
</reference>
<evidence type="ECO:0000313" key="3">
    <source>
        <dbReference type="EMBL" id="HGC43369.1"/>
    </source>
</evidence>
<dbReference type="InterPro" id="IPR043144">
    <property type="entry name" value="Mal/L-sulf/L-lact_DH-like_ah"/>
</dbReference>
<gene>
    <name evidence="3" type="ORF">ENY07_09165</name>
</gene>
<dbReference type="PANTHER" id="PTHR11091:SF0">
    <property type="entry name" value="MALATE DEHYDROGENASE"/>
    <property type="match status" value="1"/>
</dbReference>
<dbReference type="Gene3D" id="3.30.1370.60">
    <property type="entry name" value="Hypothetical oxidoreductase yiak, domain 2"/>
    <property type="match status" value="1"/>
</dbReference>
<dbReference type="InterPro" id="IPR043143">
    <property type="entry name" value="Mal/L-sulf/L-lact_DH-like_NADP"/>
</dbReference>
<evidence type="ECO:0000256" key="1">
    <source>
        <dbReference type="ARBA" id="ARBA00006056"/>
    </source>
</evidence>
<dbReference type="InterPro" id="IPR003767">
    <property type="entry name" value="Malate/L-lactate_DH-like"/>
</dbReference>
<comment type="similarity">
    <text evidence="1">Belongs to the LDH2/MDH2 oxidoreductase family.</text>
</comment>
<dbReference type="SUPFAM" id="SSF89733">
    <property type="entry name" value="L-sulfolactate dehydrogenase-like"/>
    <property type="match status" value="1"/>
</dbReference>
<dbReference type="Pfam" id="PF02615">
    <property type="entry name" value="Ldh_2"/>
    <property type="match status" value="1"/>
</dbReference>
<dbReference type="EMBL" id="DTQM01000179">
    <property type="protein sequence ID" value="HGC43369.1"/>
    <property type="molecule type" value="Genomic_DNA"/>
</dbReference>
<accession>A0A8J4HBG4</accession>
<comment type="caution">
    <text evidence="3">The sequence shown here is derived from an EMBL/GenBank/DDBJ whole genome shotgun (WGS) entry which is preliminary data.</text>
</comment>
<evidence type="ECO:0000256" key="2">
    <source>
        <dbReference type="ARBA" id="ARBA00023002"/>
    </source>
</evidence>
<dbReference type="Gene3D" id="1.10.1530.10">
    <property type="match status" value="1"/>
</dbReference>
<name>A0A8J4HBG4_9PROT</name>
<dbReference type="GO" id="GO:0016491">
    <property type="term" value="F:oxidoreductase activity"/>
    <property type="evidence" value="ECO:0007669"/>
    <property type="project" value="UniProtKB-KW"/>
</dbReference>
<dbReference type="PANTHER" id="PTHR11091">
    <property type="entry name" value="OXIDOREDUCTASE-RELATED"/>
    <property type="match status" value="1"/>
</dbReference>
<proteinExistence type="inferred from homology"/>